<comment type="caution">
    <text evidence="8">The sequence shown here is derived from an EMBL/GenBank/DDBJ whole genome shotgun (WGS) entry which is preliminary data.</text>
</comment>
<feature type="compositionally biased region" description="Basic and acidic residues" evidence="6">
    <location>
        <begin position="680"/>
        <end position="698"/>
    </location>
</feature>
<dbReference type="EC" id="3.2.1.28" evidence="3 5"/>
<dbReference type="PRINTS" id="PR00744">
    <property type="entry name" value="GLHYDRLASE37"/>
</dbReference>
<dbReference type="InterPro" id="IPR012341">
    <property type="entry name" value="6hp_glycosidase-like_sf"/>
</dbReference>
<dbReference type="Proteomes" id="UP000192578">
    <property type="component" value="Unassembled WGS sequence"/>
</dbReference>
<name>A0A9X6NE81_HYPEX</name>
<organism evidence="8 9">
    <name type="scientific">Hypsibius exemplaris</name>
    <name type="common">Freshwater tardigrade</name>
    <dbReference type="NCBI Taxonomy" id="2072580"/>
    <lineage>
        <taxon>Eukaryota</taxon>
        <taxon>Metazoa</taxon>
        <taxon>Ecdysozoa</taxon>
        <taxon>Tardigrada</taxon>
        <taxon>Eutardigrada</taxon>
        <taxon>Parachela</taxon>
        <taxon>Hypsibioidea</taxon>
        <taxon>Hypsibiidae</taxon>
        <taxon>Hypsibius</taxon>
    </lineage>
</organism>
<keyword evidence="5" id="KW-0326">Glycosidase</keyword>
<evidence type="ECO:0000256" key="7">
    <source>
        <dbReference type="SAM" id="Phobius"/>
    </source>
</evidence>
<keyword evidence="7" id="KW-0812">Transmembrane</keyword>
<evidence type="ECO:0000256" key="4">
    <source>
        <dbReference type="ARBA" id="ARBA00019905"/>
    </source>
</evidence>
<dbReference type="InterPro" id="IPR001661">
    <property type="entry name" value="Glyco_hydro_37"/>
</dbReference>
<protein>
    <recommendedName>
        <fullName evidence="4 5">Trehalase</fullName>
        <ecNumber evidence="3 5">3.2.1.28</ecNumber>
    </recommendedName>
    <alternativeName>
        <fullName evidence="5">Alpha-trehalose glucohydrolase</fullName>
    </alternativeName>
</protein>
<feature type="compositionally biased region" description="Basic and acidic residues" evidence="6">
    <location>
        <begin position="635"/>
        <end position="655"/>
    </location>
</feature>
<dbReference type="PANTHER" id="PTHR23403">
    <property type="entry name" value="TREHALASE"/>
    <property type="match status" value="1"/>
</dbReference>
<dbReference type="Gene3D" id="1.50.10.10">
    <property type="match status" value="1"/>
</dbReference>
<evidence type="ECO:0000256" key="5">
    <source>
        <dbReference type="RuleBase" id="RU361180"/>
    </source>
</evidence>
<comment type="catalytic activity">
    <reaction evidence="1 5">
        <text>alpha,alpha-trehalose + H2O = alpha-D-glucose + beta-D-glucose</text>
        <dbReference type="Rhea" id="RHEA:32675"/>
        <dbReference type="ChEBI" id="CHEBI:15377"/>
        <dbReference type="ChEBI" id="CHEBI:15903"/>
        <dbReference type="ChEBI" id="CHEBI:16551"/>
        <dbReference type="ChEBI" id="CHEBI:17925"/>
        <dbReference type="EC" id="3.2.1.28"/>
    </reaction>
</comment>
<feature type="transmembrane region" description="Helical" evidence="7">
    <location>
        <begin position="36"/>
        <end position="57"/>
    </location>
</feature>
<gene>
    <name evidence="8" type="ORF">BV898_16699</name>
</gene>
<accession>A0A9X6NE81</accession>
<evidence type="ECO:0000256" key="2">
    <source>
        <dbReference type="ARBA" id="ARBA00005615"/>
    </source>
</evidence>
<dbReference type="PANTHER" id="PTHR23403:SF1">
    <property type="entry name" value="TREHALASE"/>
    <property type="match status" value="1"/>
</dbReference>
<feature type="region of interest" description="Disordered" evidence="6">
    <location>
        <begin position="631"/>
        <end position="739"/>
    </location>
</feature>
<proteinExistence type="inferred from homology"/>
<evidence type="ECO:0000256" key="3">
    <source>
        <dbReference type="ARBA" id="ARBA00012757"/>
    </source>
</evidence>
<evidence type="ECO:0000256" key="1">
    <source>
        <dbReference type="ARBA" id="ARBA00001576"/>
    </source>
</evidence>
<keyword evidence="7" id="KW-1133">Transmembrane helix</keyword>
<sequence>MGGVGMVGMGSINQAIRSGTFITDVIAMIPERGNHVAIIIVVCAMAVSTGSLLVAAAGSEENKIDGGAPCESAIFCQGELLNAMQLSIDIFKDSKEFVDRPLKASPEEVLKAFKTPSPTGRATREQLNYLLARYFAKVGDDLEKWIPEDWTEPDQDSLLTRIKDGALREFAFALHGTWKDLGRKTAASVKEFPDRHSLLHLPHPFIVHANGEDGRTREQHYWESYWTIHGLLISEMYSTAKGMILNFASLIDRFGYVPMGNRMYYQNRPHPPLLAAMVHLYWHHVKSEANKDAEAFIKTLLPVITKEYRFWMTSRVVDVVVDGKTFTLNRYKGTLTKPRPESYREDLDNVKRAVRQVKDLAHRKSAEEKVYSNIAGASESGWEFSTRWFDKPSAIKSFGDIRTEDIIPVDLNAFLCLTEKHLAFFYDILADDKTSKEYSAKAVRRGNAIRDVFWNATHNMWRDYDLLHRKQREDFYMSSLTPLFAACSSENVDVMSPDFLQRVIGSADVQKLLTYPGGMPASFINPLGTCESCQWDLPNFWPPLALFLIEPLSRVPEMFPVARNISQKVITALYREEATMFEKYDVERVGMYGTNSEYTVMRGYSPTNGAVLRILEIFPKLNGPLTNEVYEETEQADHHPNDFSKNEYPSKDRQMALKSSSPVHEVPSPAPESKSSAFLRPDKTNFPDKPRPTEEDRPTISVKRVRMDSSATVAPSAVPAVPAPTGRLSKDPPRDGAQNCQSSLSISMLALLVCVIAMLL</sequence>
<evidence type="ECO:0000313" key="9">
    <source>
        <dbReference type="Proteomes" id="UP000192578"/>
    </source>
</evidence>
<dbReference type="AlphaFoldDB" id="A0A9X6NE81"/>
<dbReference type="Pfam" id="PF01204">
    <property type="entry name" value="Trehalase"/>
    <property type="match status" value="1"/>
</dbReference>
<dbReference type="OrthoDB" id="3542292at2759"/>
<feature type="compositionally biased region" description="Low complexity" evidence="6">
    <location>
        <begin position="709"/>
        <end position="725"/>
    </location>
</feature>
<evidence type="ECO:0000313" key="8">
    <source>
        <dbReference type="EMBL" id="OWA52240.1"/>
    </source>
</evidence>
<dbReference type="SUPFAM" id="SSF48208">
    <property type="entry name" value="Six-hairpin glycosidases"/>
    <property type="match status" value="1"/>
</dbReference>
<evidence type="ECO:0000256" key="6">
    <source>
        <dbReference type="SAM" id="MobiDB-lite"/>
    </source>
</evidence>
<reference evidence="9" key="1">
    <citation type="submission" date="2017-01" db="EMBL/GenBank/DDBJ databases">
        <title>Comparative genomics of anhydrobiosis in the tardigrade Hypsibius dujardini.</title>
        <authorList>
            <person name="Yoshida Y."/>
            <person name="Koutsovoulos G."/>
            <person name="Laetsch D."/>
            <person name="Stevens L."/>
            <person name="Kumar S."/>
            <person name="Horikawa D."/>
            <person name="Ishino K."/>
            <person name="Komine S."/>
            <person name="Tomita M."/>
            <person name="Blaxter M."/>
            <person name="Arakawa K."/>
        </authorList>
    </citation>
    <scope>NUCLEOTIDE SEQUENCE [LARGE SCALE GENOMIC DNA]</scope>
    <source>
        <strain evidence="9">Z151</strain>
    </source>
</reference>
<keyword evidence="7" id="KW-0472">Membrane</keyword>
<dbReference type="GO" id="GO:0005993">
    <property type="term" value="P:trehalose catabolic process"/>
    <property type="evidence" value="ECO:0007669"/>
    <property type="project" value="TreeGrafter"/>
</dbReference>
<dbReference type="EMBL" id="MTYJ01000258">
    <property type="protein sequence ID" value="OWA52240.1"/>
    <property type="molecule type" value="Genomic_DNA"/>
</dbReference>
<keyword evidence="5" id="KW-0378">Hydrolase</keyword>
<keyword evidence="9" id="KW-1185">Reference proteome</keyword>
<dbReference type="InterPro" id="IPR008928">
    <property type="entry name" value="6-hairpin_glycosidase_sf"/>
</dbReference>
<dbReference type="GO" id="GO:0004555">
    <property type="term" value="F:alpha,alpha-trehalase activity"/>
    <property type="evidence" value="ECO:0007669"/>
    <property type="project" value="UniProtKB-EC"/>
</dbReference>
<comment type="similarity">
    <text evidence="2 5">Belongs to the glycosyl hydrolase 37 family.</text>
</comment>